<evidence type="ECO:0000313" key="8">
    <source>
        <dbReference type="Proteomes" id="UP000698173"/>
    </source>
</evidence>
<dbReference type="GO" id="GO:0016020">
    <property type="term" value="C:membrane"/>
    <property type="evidence" value="ECO:0007669"/>
    <property type="project" value="UniProtKB-SubCell"/>
</dbReference>
<organism evidence="7 8">
    <name type="scientific">Sporosarcina psychrophila</name>
    <name type="common">Bacillus psychrophilus</name>
    <dbReference type="NCBI Taxonomy" id="1476"/>
    <lineage>
        <taxon>Bacteria</taxon>
        <taxon>Bacillati</taxon>
        <taxon>Bacillota</taxon>
        <taxon>Bacilli</taxon>
        <taxon>Bacillales</taxon>
        <taxon>Caryophanaceae</taxon>
        <taxon>Sporosarcina</taxon>
    </lineage>
</organism>
<name>A0A921FYW5_SPOPS</name>
<sequence length="204" mass="22241">MNPFFSIWTQPSETIRYIIDHKSIVYSFMLISISALANSIFAFADLGFFESFNLPTTIVLILFIGLLSGLAGWGIAIAAYTWIGKILGGTGTMRKMSLATGASAIPAIWTAPIGVIAIFLYGKQLFDAPSGPFGTNMSIGFFFLQTWVVLGVSIFALIVQSKGIGIVHNFSSWRGFGTIVLFSGFMFIISIIILISLFSLFIYT</sequence>
<evidence type="ECO:0000259" key="6">
    <source>
        <dbReference type="Pfam" id="PF04893"/>
    </source>
</evidence>
<evidence type="ECO:0000313" key="7">
    <source>
        <dbReference type="EMBL" id="HJF32153.1"/>
    </source>
</evidence>
<dbReference type="AlphaFoldDB" id="A0A921FYW5"/>
<evidence type="ECO:0000256" key="1">
    <source>
        <dbReference type="ARBA" id="ARBA00004141"/>
    </source>
</evidence>
<dbReference type="EMBL" id="DYWT01000170">
    <property type="protein sequence ID" value="HJF32153.1"/>
    <property type="molecule type" value="Genomic_DNA"/>
</dbReference>
<evidence type="ECO:0000256" key="4">
    <source>
        <dbReference type="ARBA" id="ARBA00023136"/>
    </source>
</evidence>
<feature type="transmembrane region" description="Helical" evidence="5">
    <location>
        <begin position="141"/>
        <end position="159"/>
    </location>
</feature>
<protein>
    <submittedName>
        <fullName evidence="7">YIP1 family protein</fullName>
    </submittedName>
</protein>
<keyword evidence="4 5" id="KW-0472">Membrane</keyword>
<dbReference type="Proteomes" id="UP000698173">
    <property type="component" value="Unassembled WGS sequence"/>
</dbReference>
<feature type="transmembrane region" description="Helical" evidence="5">
    <location>
        <begin position="96"/>
        <end position="121"/>
    </location>
</feature>
<feature type="transmembrane region" description="Helical" evidence="5">
    <location>
        <begin position="56"/>
        <end position="84"/>
    </location>
</feature>
<gene>
    <name evidence="7" type="ORF">K8V56_10320</name>
</gene>
<comment type="subcellular location">
    <subcellularLocation>
        <location evidence="1">Membrane</location>
        <topology evidence="1">Multi-pass membrane protein</topology>
    </subcellularLocation>
</comment>
<feature type="domain" description="Yip1" evidence="6">
    <location>
        <begin position="6"/>
        <end position="192"/>
    </location>
</feature>
<dbReference type="Pfam" id="PF04893">
    <property type="entry name" value="Yip1"/>
    <property type="match status" value="1"/>
</dbReference>
<proteinExistence type="predicted"/>
<reference evidence="7" key="1">
    <citation type="journal article" date="2021" name="PeerJ">
        <title>Extensive microbial diversity within the chicken gut microbiome revealed by metagenomics and culture.</title>
        <authorList>
            <person name="Gilroy R."/>
            <person name="Ravi A."/>
            <person name="Getino M."/>
            <person name="Pursley I."/>
            <person name="Horton D.L."/>
            <person name="Alikhan N.F."/>
            <person name="Baker D."/>
            <person name="Gharbi K."/>
            <person name="Hall N."/>
            <person name="Watson M."/>
            <person name="Adriaenssens E.M."/>
            <person name="Foster-Nyarko E."/>
            <person name="Jarju S."/>
            <person name="Secka A."/>
            <person name="Antonio M."/>
            <person name="Oren A."/>
            <person name="Chaudhuri R.R."/>
            <person name="La Ragione R."/>
            <person name="Hildebrand F."/>
            <person name="Pallen M.J."/>
        </authorList>
    </citation>
    <scope>NUCLEOTIDE SEQUENCE</scope>
    <source>
        <strain evidence="7">CHK171-7178</strain>
    </source>
</reference>
<evidence type="ECO:0000256" key="5">
    <source>
        <dbReference type="SAM" id="Phobius"/>
    </source>
</evidence>
<feature type="transmembrane region" description="Helical" evidence="5">
    <location>
        <begin position="179"/>
        <end position="203"/>
    </location>
</feature>
<comment type="caution">
    <text evidence="7">The sequence shown here is derived from an EMBL/GenBank/DDBJ whole genome shotgun (WGS) entry which is preliminary data.</text>
</comment>
<keyword evidence="2 5" id="KW-0812">Transmembrane</keyword>
<evidence type="ECO:0000256" key="2">
    <source>
        <dbReference type="ARBA" id="ARBA00022692"/>
    </source>
</evidence>
<reference evidence="7" key="2">
    <citation type="submission" date="2021-09" db="EMBL/GenBank/DDBJ databases">
        <authorList>
            <person name="Gilroy R."/>
        </authorList>
    </citation>
    <scope>NUCLEOTIDE SEQUENCE</scope>
    <source>
        <strain evidence="7">CHK171-7178</strain>
    </source>
</reference>
<dbReference type="InterPro" id="IPR006977">
    <property type="entry name" value="Yip1_dom"/>
</dbReference>
<evidence type="ECO:0000256" key="3">
    <source>
        <dbReference type="ARBA" id="ARBA00022989"/>
    </source>
</evidence>
<feature type="transmembrane region" description="Helical" evidence="5">
    <location>
        <begin position="24"/>
        <end position="44"/>
    </location>
</feature>
<accession>A0A921FYW5</accession>
<keyword evidence="3 5" id="KW-1133">Transmembrane helix</keyword>